<dbReference type="InterPro" id="IPR027417">
    <property type="entry name" value="P-loop_NTPase"/>
</dbReference>
<sequence>MIRVEAVIKQYQDLTVLDRIDWQINEGEFMVLTGRSGGGKTTLLSIIGGLTKPDAGRVLIGGTDIWQLPEPQLARLRNQRLGFVFQFPSLVPTLRILDNILLPIAFGDRNPLPQDRDYAMELLTMVGMADKSNNYPFQLSGGQQRRVAVARALINRPAIILTDEPTGDLDEKTEAEVMELFQRINRQGVTVIMVTHALKYIGVGQAYTIKNCKLVPFAAEEFRTKAMHHL</sequence>
<dbReference type="PANTHER" id="PTHR24220">
    <property type="entry name" value="IMPORT ATP-BINDING PROTEIN"/>
    <property type="match status" value="1"/>
</dbReference>
<dbReference type="InterPro" id="IPR017871">
    <property type="entry name" value="ABC_transporter-like_CS"/>
</dbReference>
<dbReference type="EC" id="3.6.3.-" evidence="5"/>
<keyword evidence="5" id="KW-0378">Hydrolase</keyword>
<dbReference type="InterPro" id="IPR003593">
    <property type="entry name" value="AAA+_ATPase"/>
</dbReference>
<evidence type="ECO:0000259" key="4">
    <source>
        <dbReference type="PROSITE" id="PS50893"/>
    </source>
</evidence>
<dbReference type="CDD" id="cd03255">
    <property type="entry name" value="ABC_MJ0796_LolCDE_FtsE"/>
    <property type="match status" value="1"/>
</dbReference>
<dbReference type="GO" id="GO:0016787">
    <property type="term" value="F:hydrolase activity"/>
    <property type="evidence" value="ECO:0007669"/>
    <property type="project" value="UniProtKB-KW"/>
</dbReference>
<dbReference type="PROSITE" id="PS50893">
    <property type="entry name" value="ABC_TRANSPORTER_2"/>
    <property type="match status" value="1"/>
</dbReference>
<organism evidence="5 6">
    <name type="scientific">Sporomusa acidovorans (strain ATCC 49682 / DSM 3132 / Mol)</name>
    <dbReference type="NCBI Taxonomy" id="1123286"/>
    <lineage>
        <taxon>Bacteria</taxon>
        <taxon>Bacillati</taxon>
        <taxon>Bacillota</taxon>
        <taxon>Negativicutes</taxon>
        <taxon>Selenomonadales</taxon>
        <taxon>Sporomusaceae</taxon>
        <taxon>Sporomusa</taxon>
    </lineage>
</organism>
<gene>
    <name evidence="5" type="primary">lolD_4</name>
    <name evidence="5" type="ORF">SPACI_052590</name>
</gene>
<evidence type="ECO:0000256" key="3">
    <source>
        <dbReference type="ARBA" id="ARBA00022840"/>
    </source>
</evidence>
<feature type="domain" description="ABC transporter" evidence="4">
    <location>
        <begin position="2"/>
        <end position="230"/>
    </location>
</feature>
<accession>A0ABZ3J9N8</accession>
<dbReference type="Proteomes" id="UP000216052">
    <property type="component" value="Chromosome"/>
</dbReference>
<reference evidence="5" key="1">
    <citation type="submission" date="2024-05" db="EMBL/GenBank/DDBJ databases">
        <title>Isolation and characterization of Sporomusa carbonis sp. nov., a carboxydotrophic hydrogenogen in the genus of Sporomusa isolated from a charcoal burning pile.</title>
        <authorList>
            <person name="Boeer T."/>
            <person name="Rosenbaum F."/>
            <person name="Eysell L."/>
            <person name="Mueller V."/>
            <person name="Daniel R."/>
            <person name="Poehlein A."/>
        </authorList>
    </citation>
    <scope>NUCLEOTIDE SEQUENCE [LARGE SCALE GENOMIC DNA]</scope>
    <source>
        <strain evidence="5">DSM 3132</strain>
    </source>
</reference>
<evidence type="ECO:0000256" key="2">
    <source>
        <dbReference type="ARBA" id="ARBA00022741"/>
    </source>
</evidence>
<keyword evidence="1" id="KW-0813">Transport</keyword>
<dbReference type="PROSITE" id="PS00211">
    <property type="entry name" value="ABC_TRANSPORTER_1"/>
    <property type="match status" value="1"/>
</dbReference>
<protein>
    <submittedName>
        <fullName evidence="5">Lipoprotein-releasing system ATP-binding protein LolD</fullName>
        <ecNumber evidence="5">3.6.3.-</ecNumber>
    </submittedName>
</protein>
<evidence type="ECO:0000313" key="5">
    <source>
        <dbReference type="EMBL" id="XFO75144.1"/>
    </source>
</evidence>
<keyword evidence="2" id="KW-0547">Nucleotide-binding</keyword>
<dbReference type="Pfam" id="PF00005">
    <property type="entry name" value="ABC_tran"/>
    <property type="match status" value="1"/>
</dbReference>
<dbReference type="SUPFAM" id="SSF52540">
    <property type="entry name" value="P-loop containing nucleoside triphosphate hydrolases"/>
    <property type="match status" value="1"/>
</dbReference>
<proteinExistence type="predicted"/>
<keyword evidence="3 5" id="KW-0067">ATP-binding</keyword>
<dbReference type="InterPro" id="IPR003439">
    <property type="entry name" value="ABC_transporter-like_ATP-bd"/>
</dbReference>
<dbReference type="SMART" id="SM00382">
    <property type="entry name" value="AAA"/>
    <property type="match status" value="1"/>
</dbReference>
<keyword evidence="6" id="KW-1185">Reference proteome</keyword>
<evidence type="ECO:0000256" key="1">
    <source>
        <dbReference type="ARBA" id="ARBA00022448"/>
    </source>
</evidence>
<evidence type="ECO:0000313" key="6">
    <source>
        <dbReference type="Proteomes" id="UP000216052"/>
    </source>
</evidence>
<dbReference type="EMBL" id="CP155571">
    <property type="protein sequence ID" value="XFO75144.1"/>
    <property type="molecule type" value="Genomic_DNA"/>
</dbReference>
<dbReference type="InterPro" id="IPR017911">
    <property type="entry name" value="MacB-like_ATP-bd"/>
</dbReference>
<keyword evidence="5" id="KW-0449">Lipoprotein</keyword>
<dbReference type="InterPro" id="IPR015854">
    <property type="entry name" value="ABC_transpr_LolD-like"/>
</dbReference>
<dbReference type="GO" id="GO:0005524">
    <property type="term" value="F:ATP binding"/>
    <property type="evidence" value="ECO:0007669"/>
    <property type="project" value="UniProtKB-KW"/>
</dbReference>
<dbReference type="Gene3D" id="3.40.50.300">
    <property type="entry name" value="P-loop containing nucleotide triphosphate hydrolases"/>
    <property type="match status" value="1"/>
</dbReference>
<name>A0ABZ3J9N8_SPOA4</name>
<dbReference type="RefSeq" id="WP_093792185.1">
    <property type="nucleotide sequence ID" value="NZ_CP155571.1"/>
</dbReference>